<dbReference type="InterPro" id="IPR044946">
    <property type="entry name" value="Restrct_endonuc_typeI_TRD_sf"/>
</dbReference>
<sequence length="315" mass="35758">MTRVILGDIAISQTGPFGSQLHEEDYVSEGTPIVTVEHLGDTNFTHQNLPFISEADTKRLSKYILIEGDIVFSRVGSIDRNVYVDKNHEGWMFSGRCIRVRADKNKVNPRYLSYYFKQNSFKKMMMNLAVGATMPSLNTKIMNSIELDLLPRESQDKIANILSAIDDKIQINNQINQELEAMAKTLYDYWFVQFDFPDQNGNPYKSSGGKMVYHPELKREIPEGWGVEKLGDVAYLKAGGDKPSNISEIQSKETPFPIYSNGLDNKGLYGYTNKATIHKKSLTVSARGTIGYIQRRFSSFFPIIRLISVTPKEEK</sequence>
<protein>
    <submittedName>
        <fullName evidence="5">Type I restriction-modification system, specificity subunit S</fullName>
        <ecNumber evidence="5">3.1.21.3</ecNumber>
    </submittedName>
</protein>
<dbReference type="Gene3D" id="3.90.220.20">
    <property type="entry name" value="DNA methylase specificity domains"/>
    <property type="match status" value="2"/>
</dbReference>
<dbReference type="PANTHER" id="PTHR30408">
    <property type="entry name" value="TYPE-1 RESTRICTION ENZYME ECOKI SPECIFICITY PROTEIN"/>
    <property type="match status" value="1"/>
</dbReference>
<dbReference type="Proteomes" id="UP000075442">
    <property type="component" value="Unassembled WGS sequence"/>
</dbReference>
<keyword evidence="2" id="KW-0680">Restriction system</keyword>
<dbReference type="GO" id="GO:0009035">
    <property type="term" value="F:type I site-specific deoxyribonuclease activity"/>
    <property type="evidence" value="ECO:0007669"/>
    <property type="project" value="UniProtKB-EC"/>
</dbReference>
<evidence type="ECO:0000256" key="1">
    <source>
        <dbReference type="ARBA" id="ARBA00010923"/>
    </source>
</evidence>
<dbReference type="InterPro" id="IPR052021">
    <property type="entry name" value="Type-I_RS_S_subunit"/>
</dbReference>
<feature type="domain" description="Type I restriction modification DNA specificity" evidence="4">
    <location>
        <begin position="222"/>
        <end position="313"/>
    </location>
</feature>
<evidence type="ECO:0000256" key="2">
    <source>
        <dbReference type="ARBA" id="ARBA00022747"/>
    </source>
</evidence>
<dbReference type="PATRIC" id="fig|28037.235.peg.567"/>
<keyword evidence="3" id="KW-0238">DNA-binding</keyword>
<reference evidence="5 6" key="1">
    <citation type="submission" date="2016-01" db="EMBL/GenBank/DDBJ databases">
        <title>Highly variable Streptococcus oralis 1 are common among viridans streptococci isolated from primates.</title>
        <authorList>
            <person name="Denapaite D."/>
            <person name="Rieger M."/>
            <person name="Koendgen S."/>
            <person name="Brueckner R."/>
            <person name="Ochigava I."/>
            <person name="Kappeler P."/>
            <person name="Maetz-Rensing K."/>
            <person name="Leendertz F."/>
        </authorList>
    </citation>
    <scope>NUCLEOTIDE SEQUENCE [LARGE SCALE GENOMIC DNA]</scope>
    <source>
        <strain evidence="5 6">M3-1</strain>
    </source>
</reference>
<organism evidence="5 6">
    <name type="scientific">Streptococcus mitis</name>
    <dbReference type="NCBI Taxonomy" id="28037"/>
    <lineage>
        <taxon>Bacteria</taxon>
        <taxon>Bacillati</taxon>
        <taxon>Bacillota</taxon>
        <taxon>Bacilli</taxon>
        <taxon>Lactobacillales</taxon>
        <taxon>Streptococcaceae</taxon>
        <taxon>Streptococcus</taxon>
        <taxon>Streptococcus mitis group</taxon>
    </lineage>
</organism>
<dbReference type="EMBL" id="LROU01000029">
    <property type="protein sequence ID" value="KYF37817.1"/>
    <property type="molecule type" value="Genomic_DNA"/>
</dbReference>
<keyword evidence="5" id="KW-0378">Hydrolase</keyword>
<evidence type="ECO:0000259" key="4">
    <source>
        <dbReference type="Pfam" id="PF01420"/>
    </source>
</evidence>
<gene>
    <name evidence="5" type="ORF">SMIM3I_01708</name>
</gene>
<proteinExistence type="inferred from homology"/>
<comment type="caution">
    <text evidence="5">The sequence shown here is derived from an EMBL/GenBank/DDBJ whole genome shotgun (WGS) entry which is preliminary data.</text>
</comment>
<feature type="domain" description="Type I restriction modification DNA specificity" evidence="4">
    <location>
        <begin position="6"/>
        <end position="181"/>
    </location>
</feature>
<dbReference type="GO" id="GO:0009307">
    <property type="term" value="P:DNA restriction-modification system"/>
    <property type="evidence" value="ECO:0007669"/>
    <property type="project" value="UniProtKB-KW"/>
</dbReference>
<accession>A0A150NWG2</accession>
<evidence type="ECO:0000256" key="3">
    <source>
        <dbReference type="ARBA" id="ARBA00023125"/>
    </source>
</evidence>
<dbReference type="AlphaFoldDB" id="A0A150NWG2"/>
<comment type="similarity">
    <text evidence="1">Belongs to the type-I restriction system S methylase family.</text>
</comment>
<dbReference type="InterPro" id="IPR000055">
    <property type="entry name" value="Restrct_endonuc_typeI_TRD"/>
</dbReference>
<evidence type="ECO:0000313" key="6">
    <source>
        <dbReference type="Proteomes" id="UP000075442"/>
    </source>
</evidence>
<evidence type="ECO:0000313" key="5">
    <source>
        <dbReference type="EMBL" id="KYF37817.1"/>
    </source>
</evidence>
<dbReference type="PANTHER" id="PTHR30408:SF13">
    <property type="entry name" value="TYPE I RESTRICTION ENZYME HINDI SPECIFICITY SUBUNIT"/>
    <property type="match status" value="1"/>
</dbReference>
<dbReference type="GO" id="GO:0003677">
    <property type="term" value="F:DNA binding"/>
    <property type="evidence" value="ECO:0007669"/>
    <property type="project" value="UniProtKB-KW"/>
</dbReference>
<dbReference type="Pfam" id="PF01420">
    <property type="entry name" value="Methylase_S"/>
    <property type="match status" value="2"/>
</dbReference>
<dbReference type="EC" id="3.1.21.3" evidence="5"/>
<dbReference type="SUPFAM" id="SSF116734">
    <property type="entry name" value="DNA methylase specificity domain"/>
    <property type="match status" value="2"/>
</dbReference>
<name>A0A150NWG2_STRMT</name>